<comment type="caution">
    <text evidence="1">The sequence shown here is derived from an EMBL/GenBank/DDBJ whole genome shotgun (WGS) entry which is preliminary data.</text>
</comment>
<reference evidence="1 2" key="1">
    <citation type="submission" date="2016-06" db="EMBL/GenBank/DDBJ databases">
        <authorList>
            <person name="Kjaerup R.B."/>
            <person name="Dalgaard T.S."/>
            <person name="Juul-Madsen H.R."/>
        </authorList>
    </citation>
    <scope>NUCLEOTIDE SEQUENCE [LARGE SCALE GENOMIC DNA]</scope>
    <source>
        <strain evidence="1 2">1165133.8</strain>
    </source>
</reference>
<dbReference type="EMBL" id="LZLS01000207">
    <property type="protein sequence ID" value="OBK21242.1"/>
    <property type="molecule type" value="Genomic_DNA"/>
</dbReference>
<evidence type="ECO:0000313" key="1">
    <source>
        <dbReference type="EMBL" id="OBK21242.1"/>
    </source>
</evidence>
<gene>
    <name evidence="1" type="ORF">A5634_10550</name>
</gene>
<sequence>MTIKFKSTFVRCEPSQIVQALVGLKDVRVVAYRRVGPDVELVIEQTAVQRRCPTCGGRGQIKKRPKGRYVDLPVYGQPMRLAWRKHRLICKRADCTGASWEVPGTFGV</sequence>
<dbReference type="AlphaFoldDB" id="A0A1A3NLK8"/>
<name>A0A1A3NLK8_MYCAS</name>
<proteinExistence type="predicted"/>
<organism evidence="1 2">
    <name type="scientific">Mycobacterium asiaticum</name>
    <dbReference type="NCBI Taxonomy" id="1790"/>
    <lineage>
        <taxon>Bacteria</taxon>
        <taxon>Bacillati</taxon>
        <taxon>Actinomycetota</taxon>
        <taxon>Actinomycetes</taxon>
        <taxon>Mycobacteriales</taxon>
        <taxon>Mycobacteriaceae</taxon>
        <taxon>Mycobacterium</taxon>
    </lineage>
</organism>
<protein>
    <recommendedName>
        <fullName evidence="3">Transposase IS204/IS1001/IS1096/IS1165 zinc-finger domain-containing protein</fullName>
    </recommendedName>
</protein>
<evidence type="ECO:0000313" key="2">
    <source>
        <dbReference type="Proteomes" id="UP000093928"/>
    </source>
</evidence>
<accession>A0A1A3NLK8</accession>
<dbReference type="Proteomes" id="UP000093928">
    <property type="component" value="Unassembled WGS sequence"/>
</dbReference>
<evidence type="ECO:0008006" key="3">
    <source>
        <dbReference type="Google" id="ProtNLM"/>
    </source>
</evidence>